<evidence type="ECO:0000256" key="6">
    <source>
        <dbReference type="ARBA" id="ARBA00022989"/>
    </source>
</evidence>
<gene>
    <name evidence="13" type="primary">fliF</name>
    <name evidence="13" type="ORF">GCM10010991_23950</name>
</gene>
<proteinExistence type="inferred from homology"/>
<evidence type="ECO:0000256" key="9">
    <source>
        <dbReference type="PIRNR" id="PIRNR004862"/>
    </source>
</evidence>
<name>A0A917YLK9_9RHOB</name>
<evidence type="ECO:0000259" key="12">
    <source>
        <dbReference type="Pfam" id="PF08345"/>
    </source>
</evidence>
<dbReference type="PANTHER" id="PTHR30046">
    <property type="entry name" value="FLAGELLAR M-RING PROTEIN"/>
    <property type="match status" value="1"/>
</dbReference>
<evidence type="ECO:0000313" key="14">
    <source>
        <dbReference type="Proteomes" id="UP000598196"/>
    </source>
</evidence>
<dbReference type="Pfam" id="PF01514">
    <property type="entry name" value="YscJ_FliF"/>
    <property type="match status" value="1"/>
</dbReference>
<keyword evidence="7" id="KW-0472">Membrane</keyword>
<dbReference type="NCBIfam" id="TIGR00206">
    <property type="entry name" value="fliF"/>
    <property type="match status" value="1"/>
</dbReference>
<dbReference type="EMBL" id="BMLP01000004">
    <property type="protein sequence ID" value="GGO33912.1"/>
    <property type="molecule type" value="Genomic_DNA"/>
</dbReference>
<dbReference type="Gene3D" id="3.30.300.30">
    <property type="match status" value="1"/>
</dbReference>
<comment type="function">
    <text evidence="9">The M ring may be actively involved in energy transduction.</text>
</comment>
<keyword evidence="4" id="KW-1003">Cell membrane</keyword>
<organism evidence="13 14">
    <name type="scientific">Gemmobacter aquaticus</name>
    <dbReference type="NCBI Taxonomy" id="490185"/>
    <lineage>
        <taxon>Bacteria</taxon>
        <taxon>Pseudomonadati</taxon>
        <taxon>Pseudomonadota</taxon>
        <taxon>Alphaproteobacteria</taxon>
        <taxon>Rhodobacterales</taxon>
        <taxon>Paracoccaceae</taxon>
        <taxon>Gemmobacter</taxon>
    </lineage>
</organism>
<evidence type="ECO:0000259" key="11">
    <source>
        <dbReference type="Pfam" id="PF01514"/>
    </source>
</evidence>
<feature type="domain" description="Flagellar M-ring N-terminal" evidence="11">
    <location>
        <begin position="41"/>
        <end position="203"/>
    </location>
</feature>
<dbReference type="InterPro" id="IPR045851">
    <property type="entry name" value="AMP-bd_C_sf"/>
</dbReference>
<dbReference type="GO" id="GO:0005886">
    <property type="term" value="C:plasma membrane"/>
    <property type="evidence" value="ECO:0007669"/>
    <property type="project" value="UniProtKB-SubCell"/>
</dbReference>
<evidence type="ECO:0000256" key="7">
    <source>
        <dbReference type="ARBA" id="ARBA00023136"/>
    </source>
</evidence>
<keyword evidence="5" id="KW-0812">Transmembrane</keyword>
<dbReference type="GO" id="GO:0003774">
    <property type="term" value="F:cytoskeletal motor activity"/>
    <property type="evidence" value="ECO:0007669"/>
    <property type="project" value="InterPro"/>
</dbReference>
<feature type="domain" description="Flagellar M-ring C-terminal" evidence="12">
    <location>
        <begin position="239"/>
        <end position="392"/>
    </location>
</feature>
<feature type="region of interest" description="Disordered" evidence="10">
    <location>
        <begin position="265"/>
        <end position="320"/>
    </location>
</feature>
<evidence type="ECO:0000256" key="3">
    <source>
        <dbReference type="ARBA" id="ARBA00007971"/>
    </source>
</evidence>
<evidence type="ECO:0000256" key="1">
    <source>
        <dbReference type="ARBA" id="ARBA00004117"/>
    </source>
</evidence>
<evidence type="ECO:0000256" key="4">
    <source>
        <dbReference type="ARBA" id="ARBA00022475"/>
    </source>
</evidence>
<keyword evidence="13" id="KW-0969">Cilium</keyword>
<evidence type="ECO:0000256" key="8">
    <source>
        <dbReference type="ARBA" id="ARBA00023143"/>
    </source>
</evidence>
<accession>A0A917YLK9</accession>
<feature type="compositionally biased region" description="Basic and acidic residues" evidence="10">
    <location>
        <begin position="311"/>
        <end position="320"/>
    </location>
</feature>
<dbReference type="PRINTS" id="PR01009">
    <property type="entry name" value="FLGMRINGFLIF"/>
</dbReference>
<dbReference type="RefSeq" id="WP_146287095.1">
    <property type="nucleotide sequence ID" value="NZ_BMLP01000004.1"/>
</dbReference>
<dbReference type="AlphaFoldDB" id="A0A917YLK9"/>
<keyword evidence="13" id="KW-0966">Cell projection</keyword>
<dbReference type="PANTHER" id="PTHR30046:SF0">
    <property type="entry name" value="FLAGELLAR M-RING PROTEIN"/>
    <property type="match status" value="1"/>
</dbReference>
<dbReference type="GO" id="GO:0071973">
    <property type="term" value="P:bacterial-type flagellum-dependent cell motility"/>
    <property type="evidence" value="ECO:0007669"/>
    <property type="project" value="InterPro"/>
</dbReference>
<evidence type="ECO:0000256" key="2">
    <source>
        <dbReference type="ARBA" id="ARBA00004651"/>
    </source>
</evidence>
<keyword evidence="6" id="KW-1133">Transmembrane helix</keyword>
<sequence length="529" mass="55351">MRNISAIWSGLSNARRGALVGALVAMAVAVLMLGRMGGASETALLYAGLDPRVAGEVVAALEQRGVPYQVQGESILVDRALRDRLRLDLAAAGLPATGPQGYELLDSMSGFGTTSQMFDAALLRAKEGELARTILAMPGVSSARVHIAAAPDGPFQRDRRPTASITVAQASGTIGSSQAKAIQHLVAASVGGMTASDVTVIDPVAGIVSDQGKDSPLPQDAQDRAKALKEKAERLLFARVGDGRAVVEVSLDLVSDREQISERRIDPEGRVAISTDSQEKSDQSTDAPADVTVASNLPDGDAQNGQGTESRSSETRERVNFEVSEVHRELLREPGAIRRMTVAVLVDNPPAEGSGASPRTPEELDDLRQLVASAVGYDEARGDVLTLKSMTFSPVPSLGTGAEAVAPAGAVDIAGLVKMALAAAVAIALAAFVVRPALMSRARPVLPAADPLAIAGSGRAGWEDNPVAPRVVTGEIEDAADGTRSGLVDVEATELPNDPVERLRRMIDQRQAESLEILRGWLDRGEETA</sequence>
<evidence type="ECO:0000256" key="10">
    <source>
        <dbReference type="SAM" id="MobiDB-lite"/>
    </source>
</evidence>
<dbReference type="Pfam" id="PF08345">
    <property type="entry name" value="YscJ_FliF_C"/>
    <property type="match status" value="1"/>
</dbReference>
<keyword evidence="8 9" id="KW-0975">Bacterial flagellum</keyword>
<reference evidence="13 14" key="1">
    <citation type="journal article" date="2014" name="Int. J. Syst. Evol. Microbiol.">
        <title>Complete genome sequence of Corynebacterium casei LMG S-19264T (=DSM 44701T), isolated from a smear-ripened cheese.</title>
        <authorList>
            <consortium name="US DOE Joint Genome Institute (JGI-PGF)"/>
            <person name="Walter F."/>
            <person name="Albersmeier A."/>
            <person name="Kalinowski J."/>
            <person name="Ruckert C."/>
        </authorList>
    </citation>
    <scope>NUCLEOTIDE SEQUENCE [LARGE SCALE GENOMIC DNA]</scope>
    <source>
        <strain evidence="13 14">CGMCC 1.7029</strain>
    </source>
</reference>
<keyword evidence="13" id="KW-0282">Flagellum</keyword>
<dbReference type="PIRSF" id="PIRSF004862">
    <property type="entry name" value="FliF"/>
    <property type="match status" value="1"/>
</dbReference>
<dbReference type="GO" id="GO:0009431">
    <property type="term" value="C:bacterial-type flagellum basal body, MS ring"/>
    <property type="evidence" value="ECO:0007669"/>
    <property type="project" value="InterPro"/>
</dbReference>
<dbReference type="InterPro" id="IPR000067">
    <property type="entry name" value="FlgMring_FliF"/>
</dbReference>
<comment type="subcellular location">
    <subcellularLocation>
        <location evidence="1 9">Bacterial flagellum basal body</location>
    </subcellularLocation>
    <subcellularLocation>
        <location evidence="2">Cell membrane</location>
        <topology evidence="2">Multi-pass membrane protein</topology>
    </subcellularLocation>
</comment>
<dbReference type="OrthoDB" id="9807026at2"/>
<comment type="caution">
    <text evidence="13">The sequence shown here is derived from an EMBL/GenBank/DDBJ whole genome shotgun (WGS) entry which is preliminary data.</text>
</comment>
<dbReference type="InterPro" id="IPR006182">
    <property type="entry name" value="FliF_N_dom"/>
</dbReference>
<keyword evidence="14" id="KW-1185">Reference proteome</keyword>
<evidence type="ECO:0000256" key="5">
    <source>
        <dbReference type="ARBA" id="ARBA00022692"/>
    </source>
</evidence>
<dbReference type="InterPro" id="IPR043427">
    <property type="entry name" value="YscJ/FliF"/>
</dbReference>
<dbReference type="InterPro" id="IPR013556">
    <property type="entry name" value="Flag_M-ring_C"/>
</dbReference>
<comment type="similarity">
    <text evidence="3 9">Belongs to the FliF family.</text>
</comment>
<evidence type="ECO:0000313" key="13">
    <source>
        <dbReference type="EMBL" id="GGO33912.1"/>
    </source>
</evidence>
<protein>
    <recommendedName>
        <fullName evidence="9">Flagellar M-ring protein</fullName>
    </recommendedName>
</protein>
<dbReference type="Proteomes" id="UP000598196">
    <property type="component" value="Unassembled WGS sequence"/>
</dbReference>